<evidence type="ECO:0000313" key="2">
    <source>
        <dbReference type="Proteomes" id="UP000499080"/>
    </source>
</evidence>
<protein>
    <submittedName>
        <fullName evidence="1">Uncharacterized protein</fullName>
    </submittedName>
</protein>
<dbReference type="Proteomes" id="UP000499080">
    <property type="component" value="Unassembled WGS sequence"/>
</dbReference>
<sequence length="117" mass="13660">MLYEGLDYNHHHACHVTAWLSELGLWKSKSFKESKTQEKYSERIELNKQGIHSTPLYQGLRTKFEMDSKYLEAFSKCSLNFDYESTLRRVAVAQAVVFETLELGSWLDDEYDVRVGS</sequence>
<comment type="caution">
    <text evidence="1">The sequence shown here is derived from an EMBL/GenBank/DDBJ whole genome shotgun (WGS) entry which is preliminary data.</text>
</comment>
<organism evidence="1 2">
    <name type="scientific">Araneus ventricosus</name>
    <name type="common">Orbweaver spider</name>
    <name type="synonym">Epeira ventricosa</name>
    <dbReference type="NCBI Taxonomy" id="182803"/>
    <lineage>
        <taxon>Eukaryota</taxon>
        <taxon>Metazoa</taxon>
        <taxon>Ecdysozoa</taxon>
        <taxon>Arthropoda</taxon>
        <taxon>Chelicerata</taxon>
        <taxon>Arachnida</taxon>
        <taxon>Araneae</taxon>
        <taxon>Araneomorphae</taxon>
        <taxon>Entelegynae</taxon>
        <taxon>Araneoidea</taxon>
        <taxon>Araneidae</taxon>
        <taxon>Araneus</taxon>
    </lineage>
</organism>
<evidence type="ECO:0000313" key="1">
    <source>
        <dbReference type="EMBL" id="GBL85690.1"/>
    </source>
</evidence>
<gene>
    <name evidence="1" type="ORF">AVEN_193145_1</name>
</gene>
<name>A0A4Y2B0P4_ARAVE</name>
<proteinExistence type="predicted"/>
<keyword evidence="2" id="KW-1185">Reference proteome</keyword>
<reference evidence="1 2" key="1">
    <citation type="journal article" date="2019" name="Sci. Rep.">
        <title>Orb-weaving spider Araneus ventricosus genome elucidates the spidroin gene catalogue.</title>
        <authorList>
            <person name="Kono N."/>
            <person name="Nakamura H."/>
            <person name="Ohtoshi R."/>
            <person name="Moran D.A.P."/>
            <person name="Shinohara A."/>
            <person name="Yoshida Y."/>
            <person name="Fujiwara M."/>
            <person name="Mori M."/>
            <person name="Tomita M."/>
            <person name="Arakawa K."/>
        </authorList>
    </citation>
    <scope>NUCLEOTIDE SEQUENCE [LARGE SCALE GENOMIC DNA]</scope>
</reference>
<accession>A0A4Y2B0P4</accession>
<dbReference type="EMBL" id="BGPR01000044">
    <property type="protein sequence ID" value="GBL85690.1"/>
    <property type="molecule type" value="Genomic_DNA"/>
</dbReference>
<dbReference type="AlphaFoldDB" id="A0A4Y2B0P4"/>